<dbReference type="Pfam" id="PF04773">
    <property type="entry name" value="FecR"/>
    <property type="match status" value="1"/>
</dbReference>
<feature type="transmembrane region" description="Helical" evidence="1">
    <location>
        <begin position="76"/>
        <end position="96"/>
    </location>
</feature>
<keyword evidence="5" id="KW-1185">Reference proteome</keyword>
<dbReference type="InterPro" id="IPR006860">
    <property type="entry name" value="FecR"/>
</dbReference>
<evidence type="ECO:0000259" key="3">
    <source>
        <dbReference type="Pfam" id="PF16344"/>
    </source>
</evidence>
<evidence type="ECO:0000259" key="2">
    <source>
        <dbReference type="Pfam" id="PF04773"/>
    </source>
</evidence>
<dbReference type="Pfam" id="PF16344">
    <property type="entry name" value="FecR_C"/>
    <property type="match status" value="1"/>
</dbReference>
<keyword evidence="1" id="KW-0472">Membrane</keyword>
<evidence type="ECO:0000313" key="5">
    <source>
        <dbReference type="Proteomes" id="UP001574169"/>
    </source>
</evidence>
<dbReference type="PANTHER" id="PTHR30273">
    <property type="entry name" value="PERIPLASMIC SIGNAL SENSOR AND SIGMA FACTOR ACTIVATOR FECR-RELATED"/>
    <property type="match status" value="1"/>
</dbReference>
<organism evidence="4 5">
    <name type="scientific">Flavobacterium zubiriense</name>
    <dbReference type="NCBI Taxonomy" id="3138075"/>
    <lineage>
        <taxon>Bacteria</taxon>
        <taxon>Pseudomonadati</taxon>
        <taxon>Bacteroidota</taxon>
        <taxon>Flavobacteriia</taxon>
        <taxon>Flavobacteriales</taxon>
        <taxon>Flavobacteriaceae</taxon>
        <taxon>Flavobacterium</taxon>
    </lineage>
</organism>
<evidence type="ECO:0000256" key="1">
    <source>
        <dbReference type="SAM" id="Phobius"/>
    </source>
</evidence>
<reference evidence="4 5" key="1">
    <citation type="submission" date="2024-04" db="EMBL/GenBank/DDBJ databases">
        <title>New Clade of Flavobacterium.</title>
        <authorList>
            <person name="Matos L."/>
            <person name="Proenca D.N."/>
            <person name="Fransisco R.M."/>
            <person name="Chung A.P."/>
            <person name="Maccario L."/>
            <person name="Sorensen S.J."/>
            <person name="Morais P.V."/>
        </authorList>
    </citation>
    <scope>NUCLEOTIDE SEQUENCE [LARGE SCALE GENOMIC DNA]</scope>
    <source>
        <strain evidence="4 5">FZUC8N2.13</strain>
    </source>
</reference>
<keyword evidence="1" id="KW-1133">Transmembrane helix</keyword>
<sequence length="309" mass="34994">MKENFTLAKWLDGTIADEDLAQLKLEEDFLVLEKIKKHSANLQTTGFDPEAMLQSILDAKETVIPIQQQNVSKNPFALFLKIAAVLVIVLGIWLTYDATNPVTYTATNGQQTRFVLPDHSQVILNAGSQITYTKWNWNSNRNLDLKGEAFFKVAKGQKFTVHTALGNVSVLGTQFNVKSRNKRLDVSCFEGKVAVAYSDKIEKITKGQSVTILNNQKVTTTATYQKQPYWLTQKLHFEQARLQDILQEVERQYNITITYNTNISNQLFTGEIPANNIKVALQMISSTYGVSINKKDDKNYQLIESFESK</sequence>
<dbReference type="PANTHER" id="PTHR30273:SF2">
    <property type="entry name" value="PROTEIN FECR"/>
    <property type="match status" value="1"/>
</dbReference>
<comment type="caution">
    <text evidence="4">The sequence shown here is derived from an EMBL/GenBank/DDBJ whole genome shotgun (WGS) entry which is preliminary data.</text>
</comment>
<dbReference type="RefSeq" id="WP_373391019.1">
    <property type="nucleotide sequence ID" value="NZ_JBCFQL010000002.1"/>
</dbReference>
<accession>A0ABV4T816</accession>
<dbReference type="Proteomes" id="UP001574169">
    <property type="component" value="Unassembled WGS sequence"/>
</dbReference>
<name>A0ABV4T816_9FLAO</name>
<dbReference type="InterPro" id="IPR032508">
    <property type="entry name" value="FecR_C"/>
</dbReference>
<gene>
    <name evidence="4" type="ORF">AAGV28_02620</name>
</gene>
<dbReference type="Gene3D" id="2.60.120.1440">
    <property type="match status" value="1"/>
</dbReference>
<keyword evidence="1" id="KW-0812">Transmembrane</keyword>
<dbReference type="Gene3D" id="3.55.50.30">
    <property type="match status" value="1"/>
</dbReference>
<evidence type="ECO:0000313" key="4">
    <source>
        <dbReference type="EMBL" id="MFA9190254.1"/>
    </source>
</evidence>
<feature type="domain" description="Protein FecR C-terminal" evidence="3">
    <location>
        <begin position="234"/>
        <end position="298"/>
    </location>
</feature>
<feature type="domain" description="FecR protein" evidence="2">
    <location>
        <begin position="104"/>
        <end position="193"/>
    </location>
</feature>
<dbReference type="EMBL" id="JBCFQL010000002">
    <property type="protein sequence ID" value="MFA9190254.1"/>
    <property type="molecule type" value="Genomic_DNA"/>
</dbReference>
<dbReference type="InterPro" id="IPR012373">
    <property type="entry name" value="Ferrdict_sens_TM"/>
</dbReference>
<proteinExistence type="predicted"/>
<protein>
    <submittedName>
        <fullName evidence="4">FecR family protein</fullName>
    </submittedName>
</protein>